<evidence type="ECO:0000259" key="3">
    <source>
        <dbReference type="PROSITE" id="PS51746"/>
    </source>
</evidence>
<reference evidence="4" key="1">
    <citation type="submission" date="2022-04" db="EMBL/GenBank/DDBJ databases">
        <title>Carnegiea gigantea Genome sequencing and assembly v2.</title>
        <authorList>
            <person name="Copetti D."/>
            <person name="Sanderson M.J."/>
            <person name="Burquez A."/>
            <person name="Wojciechowski M.F."/>
        </authorList>
    </citation>
    <scope>NUCLEOTIDE SEQUENCE</scope>
    <source>
        <strain evidence="4">SGP5-SGP5p</strain>
        <tissue evidence="4">Aerial part</tissue>
    </source>
</reference>
<dbReference type="SMART" id="SM00332">
    <property type="entry name" value="PP2Cc"/>
    <property type="match status" value="1"/>
</dbReference>
<dbReference type="Pfam" id="PF00498">
    <property type="entry name" value="FHA"/>
    <property type="match status" value="1"/>
</dbReference>
<dbReference type="InterPro" id="IPR001932">
    <property type="entry name" value="PPM-type_phosphatase-like_dom"/>
</dbReference>
<dbReference type="SMART" id="SM00028">
    <property type="entry name" value="TPR"/>
    <property type="match status" value="3"/>
</dbReference>
<dbReference type="PROSITE" id="PS50005">
    <property type="entry name" value="TPR"/>
    <property type="match status" value="1"/>
</dbReference>
<dbReference type="InterPro" id="IPR011990">
    <property type="entry name" value="TPR-like_helical_dom_sf"/>
</dbReference>
<accession>A0A9Q1KFU6</accession>
<evidence type="ECO:0000313" key="4">
    <source>
        <dbReference type="EMBL" id="KAJ8442744.1"/>
    </source>
</evidence>
<dbReference type="Gene3D" id="3.60.40.10">
    <property type="entry name" value="PPM-type phosphatase domain"/>
    <property type="match status" value="1"/>
</dbReference>
<dbReference type="PANTHER" id="PTHR13832">
    <property type="entry name" value="PROTEIN PHOSPHATASE 2C"/>
    <property type="match status" value="1"/>
</dbReference>
<feature type="domain" description="PPM-type phosphatase" evidence="3">
    <location>
        <begin position="825"/>
        <end position="1096"/>
    </location>
</feature>
<dbReference type="AlphaFoldDB" id="A0A9Q1KFU6"/>
<dbReference type="Pfam" id="PF00481">
    <property type="entry name" value="PP2C"/>
    <property type="match status" value="1"/>
</dbReference>
<sequence length="1102" mass="122383">MAIPLSVFSCSQDQVVMEPVDNIRSLITNPQCKEAIDKDDINLVMKMEYNHKILTRASILKNEGNAFFKEGNYCMAIKRYEKALQCVSHIRPVNEGEAHLMEELALSLNSNISECWLKLNEFELARNQCTSALKLNARNIEVLYTRAVASLNLGLVNEAYLDLQEAHRIEPTNLDVLFELKSVEKMCEGGFSKSGAGKGKEICEVSLHHCKGNMFFGSPSLEVIDSSLGRSTICSTSKLMEEVNFNRSLSSNCPNMNLTNVEMDCKTDYGTISSILRKVFMGYEKNHFICGGMKSRLSSLAKEDGINVKKMFRRYSLRKDNRFFLKIRQNDYEKLCWGSELKYFSSHNMVVITIRVLNRSLSSFKGGHIGSGLVSTSFVSNALLLDDLCDVGGQEGEDPEWDELFPKEMGIDGNGTSEIDIIEEKPCMSSHAYLENTLAKPSSTGQEECHQAPFRFMSQGRKCRRRKPQCRKYLCCRLHYNIGVGLKRKWVRALSSEACRPACKKAALDHTCDTGVLPVGTPSEGSLSNDVGSFQARPSKPLKEPINSEVYELQGISKDLVDDLERPLVEDDYCQLPSQRNGPVNHASEGFQTEVYVTALNYLFPSGGSLVPDLTDQLGDDILIGQTLKRTSHFVEKQLKHCTKEDLNNDPRFRAEDVKGQEIIPTGRGTYSILPVINYIEVYRADSSFQVVYLLVRGAGTCLSLEVITGPACGLHHSVLSTDASKLPLTLGRVPPCDLVLKDSEVSGKHAMINWNPSKLKWELVDMGSLNGTLLNSKAIHHPDSGSRCWGEPKELVGGDVITLGTTLQINVQITSVTESEVPFGVGIASDPMSMRRGGKKLPMEDVCYYQWPLPGADQFGVFGISDGHGGALAAKSVSNILPKKVATILSDLSRRQKVLSRQDASDVLSDAFSQTEACLNHYYEGCTATVLLVWRDGCSFLAQCANVGDSACVININGKQIKMTEDHRISNYAERQRINETGEPLKDAETRLCGLNLGRMLGDKFLKEQDARFSSKPYISQVLHIDRASKAFALLASDGLWDVISVRKAIQLVLQAKERYLTHSNDSAEKIANFLLNEAKTLRTKDNTSLLYIDFETAFGT</sequence>
<comment type="caution">
    <text evidence="4">The sequence shown here is derived from an EMBL/GenBank/DDBJ whole genome shotgun (WGS) entry which is preliminary data.</text>
</comment>
<evidence type="ECO:0000259" key="2">
    <source>
        <dbReference type="PROSITE" id="PS50006"/>
    </source>
</evidence>
<dbReference type="InterPro" id="IPR036457">
    <property type="entry name" value="PPM-type-like_dom_sf"/>
</dbReference>
<feature type="domain" description="FHA" evidence="2">
    <location>
        <begin position="729"/>
        <end position="780"/>
    </location>
</feature>
<dbReference type="OrthoDB" id="420076at2759"/>
<name>A0A9Q1KFU6_9CARY</name>
<dbReference type="FunFam" id="3.60.40.10:FF:000047">
    <property type="entry name" value="Protein phosphatase 2C 70"/>
    <property type="match status" value="1"/>
</dbReference>
<dbReference type="InterPro" id="IPR015655">
    <property type="entry name" value="PP2C"/>
</dbReference>
<gene>
    <name evidence="4" type="ORF">Cgig2_011014</name>
</gene>
<dbReference type="GO" id="GO:0004722">
    <property type="term" value="F:protein serine/threonine phosphatase activity"/>
    <property type="evidence" value="ECO:0007669"/>
    <property type="project" value="InterPro"/>
</dbReference>
<dbReference type="SUPFAM" id="SSF49879">
    <property type="entry name" value="SMAD/FHA domain"/>
    <property type="match status" value="1"/>
</dbReference>
<dbReference type="SUPFAM" id="SSF48452">
    <property type="entry name" value="TPR-like"/>
    <property type="match status" value="1"/>
</dbReference>
<dbReference type="CDD" id="cd00143">
    <property type="entry name" value="PP2Cc"/>
    <property type="match status" value="1"/>
</dbReference>
<dbReference type="Gene3D" id="2.60.200.20">
    <property type="match status" value="1"/>
</dbReference>
<dbReference type="Proteomes" id="UP001153076">
    <property type="component" value="Unassembled WGS sequence"/>
</dbReference>
<feature type="repeat" description="TPR" evidence="1">
    <location>
        <begin position="57"/>
        <end position="90"/>
    </location>
</feature>
<dbReference type="EMBL" id="JAKOGI010000134">
    <property type="protein sequence ID" value="KAJ8442744.1"/>
    <property type="molecule type" value="Genomic_DNA"/>
</dbReference>
<dbReference type="InterPro" id="IPR000253">
    <property type="entry name" value="FHA_dom"/>
</dbReference>
<keyword evidence="1" id="KW-0802">TPR repeat</keyword>
<proteinExistence type="predicted"/>
<evidence type="ECO:0000313" key="5">
    <source>
        <dbReference type="Proteomes" id="UP001153076"/>
    </source>
</evidence>
<dbReference type="CDD" id="cd22678">
    <property type="entry name" value="FHA_PP2C70-like"/>
    <property type="match status" value="1"/>
</dbReference>
<dbReference type="Gene3D" id="1.25.40.10">
    <property type="entry name" value="Tetratricopeptide repeat domain"/>
    <property type="match status" value="1"/>
</dbReference>
<dbReference type="InterPro" id="IPR019734">
    <property type="entry name" value="TPR_rpt"/>
</dbReference>
<dbReference type="PROSITE" id="PS51746">
    <property type="entry name" value="PPM_2"/>
    <property type="match status" value="1"/>
</dbReference>
<dbReference type="PANTHER" id="PTHR13832:SF643">
    <property type="entry name" value="PROTEIN PHOSPHATASE 2C-RELATED"/>
    <property type="match status" value="1"/>
</dbReference>
<dbReference type="InterPro" id="IPR008984">
    <property type="entry name" value="SMAD_FHA_dom_sf"/>
</dbReference>
<protein>
    <submittedName>
        <fullName evidence="4">Uncharacterized protein</fullName>
    </submittedName>
</protein>
<evidence type="ECO:0000256" key="1">
    <source>
        <dbReference type="PROSITE-ProRule" id="PRU00339"/>
    </source>
</evidence>
<dbReference type="SUPFAM" id="SSF81606">
    <property type="entry name" value="PP2C-like"/>
    <property type="match status" value="1"/>
</dbReference>
<dbReference type="SMART" id="SM00240">
    <property type="entry name" value="FHA"/>
    <property type="match status" value="1"/>
</dbReference>
<keyword evidence="5" id="KW-1185">Reference proteome</keyword>
<dbReference type="PROSITE" id="PS50006">
    <property type="entry name" value="FHA_DOMAIN"/>
    <property type="match status" value="1"/>
</dbReference>
<organism evidence="4 5">
    <name type="scientific">Carnegiea gigantea</name>
    <dbReference type="NCBI Taxonomy" id="171969"/>
    <lineage>
        <taxon>Eukaryota</taxon>
        <taxon>Viridiplantae</taxon>
        <taxon>Streptophyta</taxon>
        <taxon>Embryophyta</taxon>
        <taxon>Tracheophyta</taxon>
        <taxon>Spermatophyta</taxon>
        <taxon>Magnoliopsida</taxon>
        <taxon>eudicotyledons</taxon>
        <taxon>Gunneridae</taxon>
        <taxon>Pentapetalae</taxon>
        <taxon>Caryophyllales</taxon>
        <taxon>Cactineae</taxon>
        <taxon>Cactaceae</taxon>
        <taxon>Cactoideae</taxon>
        <taxon>Echinocereeae</taxon>
        <taxon>Carnegiea</taxon>
    </lineage>
</organism>